<feature type="domain" description="AAA+ ATPase" evidence="4">
    <location>
        <begin position="93"/>
        <end position="225"/>
    </location>
</feature>
<dbReference type="Proteomes" id="UP000662904">
    <property type="component" value="Chromosome"/>
</dbReference>
<sequence length="243" mass="28051">MLKEEIAACCKALKLSRNMAENCRHIKADSHEEFLLKLLKMELEHREKCRRARLIKNAGFYTVKTFDGYIFDEIRMPQGLTPEDLKTCRFIEEKRNLILYGNVGTGKTHLATAIGVEACNRGMNVRFFRTAALVNQLSEASKGGELSKFLKKLSKLDLLICDEWGYVPLEREGAQLLFQVISDCYEKRSVIITTNLEFSRWVGIFYDEQMTAAMIDRLVHHSYLLIFDGQSYRMRNSLIHQPG</sequence>
<dbReference type="PANTHER" id="PTHR30050:SF4">
    <property type="entry name" value="ATP-BINDING PROTEIN RV3427C IN INSERTION SEQUENCE-RELATED"/>
    <property type="match status" value="1"/>
</dbReference>
<keyword evidence="2" id="KW-0547">Nucleotide-binding</keyword>
<evidence type="ECO:0000256" key="1">
    <source>
        <dbReference type="ARBA" id="ARBA00008059"/>
    </source>
</evidence>
<dbReference type="GO" id="GO:0006260">
    <property type="term" value="P:DNA replication"/>
    <property type="evidence" value="ECO:0007669"/>
    <property type="project" value="TreeGrafter"/>
</dbReference>
<evidence type="ECO:0000313" key="6">
    <source>
        <dbReference type="Proteomes" id="UP000662904"/>
    </source>
</evidence>
<dbReference type="PANTHER" id="PTHR30050">
    <property type="entry name" value="CHROMOSOMAL REPLICATION INITIATOR PROTEIN DNAA"/>
    <property type="match status" value="1"/>
</dbReference>
<gene>
    <name evidence="5" type="ORF">H0A61_02162</name>
</gene>
<dbReference type="NCBIfam" id="NF038214">
    <property type="entry name" value="IS21_help_AAA"/>
    <property type="match status" value="1"/>
</dbReference>
<dbReference type="InterPro" id="IPR047661">
    <property type="entry name" value="IstB"/>
</dbReference>
<dbReference type="RefSeq" id="WP_206707118.1">
    <property type="nucleotide sequence ID" value="NZ_CP059066.1"/>
</dbReference>
<organism evidence="5 6">
    <name type="scientific">Koleobacter methoxysyntrophicus</name>
    <dbReference type="NCBI Taxonomy" id="2751313"/>
    <lineage>
        <taxon>Bacteria</taxon>
        <taxon>Bacillati</taxon>
        <taxon>Bacillota</taxon>
        <taxon>Clostridia</taxon>
        <taxon>Koleobacterales</taxon>
        <taxon>Koleobacteraceae</taxon>
        <taxon>Koleobacter</taxon>
    </lineage>
</organism>
<reference evidence="5" key="1">
    <citation type="submission" date="2020-07" db="EMBL/GenBank/DDBJ databases">
        <title>Koleobacter methoxysyntrophicus gen. nov., sp. nov., a novel anaerobic bacterium isolated from deep subsurface oil field and proposal of Koleobacterales ord. nov. in the phylum Firmicutes.</title>
        <authorList>
            <person name="Sakamoto S."/>
            <person name="Tamaki H."/>
        </authorList>
    </citation>
    <scope>NUCLEOTIDE SEQUENCE</scope>
    <source>
        <strain evidence="5">NRmbB1</strain>
    </source>
</reference>
<dbReference type="InterPro" id="IPR002611">
    <property type="entry name" value="IstB_ATP-bd"/>
</dbReference>
<dbReference type="SMART" id="SM00382">
    <property type="entry name" value="AAA"/>
    <property type="match status" value="1"/>
</dbReference>
<dbReference type="Pfam" id="PF01695">
    <property type="entry name" value="IstB_IS21"/>
    <property type="match status" value="1"/>
</dbReference>
<dbReference type="EMBL" id="CP059066">
    <property type="protein sequence ID" value="QSQ09781.1"/>
    <property type="molecule type" value="Genomic_DNA"/>
</dbReference>
<dbReference type="InterPro" id="IPR028350">
    <property type="entry name" value="DNAC/IstB-like"/>
</dbReference>
<evidence type="ECO:0000259" key="4">
    <source>
        <dbReference type="SMART" id="SM00382"/>
    </source>
</evidence>
<dbReference type="GO" id="GO:0005524">
    <property type="term" value="F:ATP binding"/>
    <property type="evidence" value="ECO:0007669"/>
    <property type="project" value="UniProtKB-KW"/>
</dbReference>
<evidence type="ECO:0000313" key="5">
    <source>
        <dbReference type="EMBL" id="QSQ09781.1"/>
    </source>
</evidence>
<accession>A0A8A0RMZ7</accession>
<dbReference type="InterPro" id="IPR027417">
    <property type="entry name" value="P-loop_NTPase"/>
</dbReference>
<dbReference type="CDD" id="cd00009">
    <property type="entry name" value="AAA"/>
    <property type="match status" value="1"/>
</dbReference>
<dbReference type="InterPro" id="IPR003593">
    <property type="entry name" value="AAA+_ATPase"/>
</dbReference>
<dbReference type="KEGG" id="kme:H0A61_02162"/>
<dbReference type="PIRSF" id="PIRSF003073">
    <property type="entry name" value="DNAC_TnpB_IstB"/>
    <property type="match status" value="1"/>
</dbReference>
<dbReference type="SUPFAM" id="SSF52540">
    <property type="entry name" value="P-loop containing nucleoside triphosphate hydrolases"/>
    <property type="match status" value="1"/>
</dbReference>
<evidence type="ECO:0000256" key="3">
    <source>
        <dbReference type="ARBA" id="ARBA00022840"/>
    </source>
</evidence>
<proteinExistence type="inferred from homology"/>
<keyword evidence="3 5" id="KW-0067">ATP-binding</keyword>
<keyword evidence="6" id="KW-1185">Reference proteome</keyword>
<name>A0A8A0RMZ7_9FIRM</name>
<protein>
    <submittedName>
        <fullName evidence="5">Insertion sequence IS5376 putative ATP-binding protein</fullName>
    </submittedName>
</protein>
<dbReference type="Gene3D" id="3.40.50.300">
    <property type="entry name" value="P-loop containing nucleotide triphosphate hydrolases"/>
    <property type="match status" value="1"/>
</dbReference>
<evidence type="ECO:0000256" key="2">
    <source>
        <dbReference type="ARBA" id="ARBA00022741"/>
    </source>
</evidence>
<dbReference type="AlphaFoldDB" id="A0A8A0RMZ7"/>
<comment type="similarity">
    <text evidence="1">Belongs to the IS21/IS1162 putative ATP-binding protein family.</text>
</comment>